<keyword evidence="3" id="KW-1185">Reference proteome</keyword>
<organism evidence="2 3">
    <name type="scientific">Symbiochloris irregularis</name>
    <dbReference type="NCBI Taxonomy" id="706552"/>
    <lineage>
        <taxon>Eukaryota</taxon>
        <taxon>Viridiplantae</taxon>
        <taxon>Chlorophyta</taxon>
        <taxon>core chlorophytes</taxon>
        <taxon>Trebouxiophyceae</taxon>
        <taxon>Trebouxiales</taxon>
        <taxon>Trebouxiaceae</taxon>
        <taxon>Symbiochloris</taxon>
    </lineage>
</organism>
<evidence type="ECO:0000313" key="3">
    <source>
        <dbReference type="Proteomes" id="UP001465755"/>
    </source>
</evidence>
<evidence type="ECO:0000256" key="1">
    <source>
        <dbReference type="SAM" id="SignalP"/>
    </source>
</evidence>
<proteinExistence type="predicted"/>
<dbReference type="EMBL" id="JALJOQ010000045">
    <property type="protein sequence ID" value="KAK9805080.1"/>
    <property type="molecule type" value="Genomic_DNA"/>
</dbReference>
<gene>
    <name evidence="2" type="ORF">WJX73_002781</name>
</gene>
<dbReference type="AlphaFoldDB" id="A0AAW1P5D6"/>
<protein>
    <submittedName>
        <fullName evidence="2">Uncharacterized protein</fullName>
    </submittedName>
</protein>
<comment type="caution">
    <text evidence="2">The sequence shown here is derived from an EMBL/GenBank/DDBJ whole genome shotgun (WGS) entry which is preliminary data.</text>
</comment>
<feature type="chain" id="PRO_5044013511" evidence="1">
    <location>
        <begin position="29"/>
        <end position="648"/>
    </location>
</feature>
<name>A0AAW1P5D6_9CHLO</name>
<feature type="non-terminal residue" evidence="2">
    <location>
        <position position="648"/>
    </location>
</feature>
<feature type="signal peptide" evidence="1">
    <location>
        <begin position="1"/>
        <end position="28"/>
    </location>
</feature>
<sequence>MAARRRPTLVASILRGVLLSASAPSASTQDCAATTIVGPGPYSTYNNSITAPFQQPIVSNICPGGSWVGSIEAPFVKVVPQPANSTGANGPWGAINSTFGYIGTDPVYATCPAGQVVIGMTAAASLAGFNYLEVICGLACRTGAAEIAYQPWAYLFTTSSQCNGNPLHEGPGAFTGYPVVADEATFTGGAINVFPPGYQPQILTSVCPPGEFINSFNLSAATRTQLSSSIQAPVVTYVGAVCTDGTILPPAVLNTSTNANYSFTPTQTGVIQANNQQPYGFNSYFASVSGNSQDVLESLFNVGNSVPYPYSNSFIGKFLLSGFSWATSPAGFIYFDMLSSMNWNDTSPGGCQRPSPPASPGAFFPPPDVSYSSPHFNYSPGVISYTPYSPPPSSDCNNLTYVGVGAYAGYNASSPSQQEITTALCPGGTHYPANANGGFIGMTMAPPTAYGADGPWGPVIGLVGSEETGFITMGYTGPDATVAQCPADQVIVGLKAAGASLGGITYLEIICAPSCWDDGNPISNYTFFNTQPKGADVLQSVYYFNPQSTANTSSNNFWSGAAYTSVSGYWAQVYDGGIMYFDSIALPTISPSYEYSPCNSQSFPSPPGSSDPACSVLSYTGVGAYAGYNATSPYQQNITAAVCPGGSY</sequence>
<reference evidence="2 3" key="1">
    <citation type="journal article" date="2024" name="Nat. Commun.">
        <title>Phylogenomics reveals the evolutionary origins of lichenization in chlorophyte algae.</title>
        <authorList>
            <person name="Puginier C."/>
            <person name="Libourel C."/>
            <person name="Otte J."/>
            <person name="Skaloud P."/>
            <person name="Haon M."/>
            <person name="Grisel S."/>
            <person name="Petersen M."/>
            <person name="Berrin J.G."/>
            <person name="Delaux P.M."/>
            <person name="Dal Grande F."/>
            <person name="Keller J."/>
        </authorList>
    </citation>
    <scope>NUCLEOTIDE SEQUENCE [LARGE SCALE GENOMIC DNA]</scope>
    <source>
        <strain evidence="2 3">SAG 2036</strain>
    </source>
</reference>
<dbReference type="Proteomes" id="UP001465755">
    <property type="component" value="Unassembled WGS sequence"/>
</dbReference>
<evidence type="ECO:0000313" key="2">
    <source>
        <dbReference type="EMBL" id="KAK9805080.1"/>
    </source>
</evidence>
<accession>A0AAW1P5D6</accession>
<keyword evidence="1" id="KW-0732">Signal</keyword>